<dbReference type="AlphaFoldDB" id="A0A0C1EE57"/>
<dbReference type="InterPro" id="IPR036412">
    <property type="entry name" value="HAD-like_sf"/>
</dbReference>
<dbReference type="EMBL" id="JSAM01000023">
    <property type="protein sequence ID" value="KIA78388.1"/>
    <property type="molecule type" value="Genomic_DNA"/>
</dbReference>
<gene>
    <name evidence="1" type="ORF">DB43_EC00160</name>
</gene>
<dbReference type="PANTHER" id="PTHR21485">
    <property type="entry name" value="HAD SUPERFAMILY MEMBERS CMAS AND KDSC"/>
    <property type="match status" value="1"/>
</dbReference>
<reference evidence="1 2" key="1">
    <citation type="journal article" date="2014" name="Mol. Biol. Evol.">
        <title>Massive expansion of Ubiquitination-related gene families within the Chlamydiae.</title>
        <authorList>
            <person name="Domman D."/>
            <person name="Collingro A."/>
            <person name="Lagkouvardos I."/>
            <person name="Gehre L."/>
            <person name="Weinmaier T."/>
            <person name="Rattei T."/>
            <person name="Subtil A."/>
            <person name="Horn M."/>
        </authorList>
    </citation>
    <scope>NUCLEOTIDE SEQUENCE [LARGE SCALE GENOMIC DNA]</scope>
    <source>
        <strain evidence="1 2">OEW1</strain>
    </source>
</reference>
<accession>A0A0C1EE57</accession>
<protein>
    <submittedName>
        <fullName evidence="1">3-deoxy-D-manno-octulosonate 8-phosphate phosphatase KdsC</fullName>
        <ecNumber evidence="1">3.1.3.45</ecNumber>
    </submittedName>
</protein>
<dbReference type="SUPFAM" id="SSF56784">
    <property type="entry name" value="HAD-like"/>
    <property type="match status" value="1"/>
</dbReference>
<name>A0A0C1EE57_9BACT</name>
<dbReference type="Gene3D" id="3.40.50.1000">
    <property type="entry name" value="HAD superfamily/HAD-like"/>
    <property type="match status" value="1"/>
</dbReference>
<sequence>MKCFHVQDGMGLTLLMRAGIEIAFLTSENSPIVEVRAKKLGIKHVFINCRSKKQVVEDLTNQLSLPLRKVAYMEDDVNDEAPMRLMGLETAYKNIYKSTKIHSNE</sequence>
<evidence type="ECO:0000313" key="2">
    <source>
        <dbReference type="Proteomes" id="UP000031307"/>
    </source>
</evidence>
<dbReference type="EC" id="3.1.3.45" evidence="1"/>
<organism evidence="1 2">
    <name type="scientific">Parachlamydia acanthamoebae</name>
    <dbReference type="NCBI Taxonomy" id="83552"/>
    <lineage>
        <taxon>Bacteria</taxon>
        <taxon>Pseudomonadati</taxon>
        <taxon>Chlamydiota</taxon>
        <taxon>Chlamydiia</taxon>
        <taxon>Parachlamydiales</taxon>
        <taxon>Parachlamydiaceae</taxon>
        <taxon>Parachlamydia</taxon>
    </lineage>
</organism>
<dbReference type="InterPro" id="IPR050793">
    <property type="entry name" value="CMP-NeuNAc_synthase"/>
</dbReference>
<comment type="caution">
    <text evidence="1">The sequence shown here is derived from an EMBL/GenBank/DDBJ whole genome shotgun (WGS) entry which is preliminary data.</text>
</comment>
<dbReference type="InterPro" id="IPR023214">
    <property type="entry name" value="HAD_sf"/>
</dbReference>
<dbReference type="GO" id="GO:0008781">
    <property type="term" value="F:N-acylneuraminate cytidylyltransferase activity"/>
    <property type="evidence" value="ECO:0007669"/>
    <property type="project" value="TreeGrafter"/>
</dbReference>
<dbReference type="GO" id="GO:0019143">
    <property type="term" value="F:3-deoxy-manno-octulosonate-8-phosphatase activity"/>
    <property type="evidence" value="ECO:0007669"/>
    <property type="project" value="UniProtKB-EC"/>
</dbReference>
<dbReference type="PANTHER" id="PTHR21485:SF3">
    <property type="entry name" value="N-ACYLNEURAMINATE CYTIDYLYLTRANSFERASE"/>
    <property type="match status" value="1"/>
</dbReference>
<evidence type="ECO:0000313" key="1">
    <source>
        <dbReference type="EMBL" id="KIA78388.1"/>
    </source>
</evidence>
<proteinExistence type="predicted"/>
<keyword evidence="1" id="KW-0378">Hydrolase</keyword>
<dbReference type="PATRIC" id="fig|83552.4.peg.417"/>
<dbReference type="Proteomes" id="UP000031307">
    <property type="component" value="Unassembled WGS sequence"/>
</dbReference>